<dbReference type="Proteomes" id="UP001500866">
    <property type="component" value="Unassembled WGS sequence"/>
</dbReference>
<reference evidence="1 2" key="1">
    <citation type="journal article" date="2019" name="Int. J. Syst. Evol. Microbiol.">
        <title>The Global Catalogue of Microorganisms (GCM) 10K type strain sequencing project: providing services to taxonomists for standard genome sequencing and annotation.</title>
        <authorList>
            <consortium name="The Broad Institute Genomics Platform"/>
            <consortium name="The Broad Institute Genome Sequencing Center for Infectious Disease"/>
            <person name="Wu L."/>
            <person name="Ma J."/>
        </authorList>
    </citation>
    <scope>NUCLEOTIDE SEQUENCE [LARGE SCALE GENOMIC DNA]</scope>
    <source>
        <strain evidence="1 2">JCM 15395</strain>
    </source>
</reference>
<comment type="caution">
    <text evidence="1">The sequence shown here is derived from an EMBL/GenBank/DDBJ whole genome shotgun (WGS) entry which is preliminary data.</text>
</comment>
<dbReference type="InterPro" id="IPR018691">
    <property type="entry name" value="DUF2188"/>
</dbReference>
<proteinExistence type="predicted"/>
<evidence type="ECO:0008006" key="3">
    <source>
        <dbReference type="Google" id="ProtNLM"/>
    </source>
</evidence>
<sequence>MRHYTVTPNKDATAWYVKIEDVAPTEEYDKRDKAIEAGVETAKENKPSTLSILTKEHEVEEKRTYER</sequence>
<name>A0ABN1FTM6_9BACI</name>
<evidence type="ECO:0000313" key="2">
    <source>
        <dbReference type="Proteomes" id="UP001500866"/>
    </source>
</evidence>
<accession>A0ABN1FTM6</accession>
<gene>
    <name evidence="1" type="ORF">GCM10009001_12240</name>
</gene>
<evidence type="ECO:0000313" key="1">
    <source>
        <dbReference type="EMBL" id="GAA0597614.1"/>
    </source>
</evidence>
<protein>
    <recommendedName>
        <fullName evidence="3">DUF2188 domain-containing protein</fullName>
    </recommendedName>
</protein>
<dbReference type="Pfam" id="PF09954">
    <property type="entry name" value="DUF2188"/>
    <property type="match status" value="1"/>
</dbReference>
<dbReference type="RefSeq" id="WP_343811260.1">
    <property type="nucleotide sequence ID" value="NZ_BAAADS010000008.1"/>
</dbReference>
<keyword evidence="2" id="KW-1185">Reference proteome</keyword>
<dbReference type="EMBL" id="BAAADS010000008">
    <property type="protein sequence ID" value="GAA0597614.1"/>
    <property type="molecule type" value="Genomic_DNA"/>
</dbReference>
<organism evidence="1 2">
    <name type="scientific">Virgibacillus siamensis</name>
    <dbReference type="NCBI Taxonomy" id="480071"/>
    <lineage>
        <taxon>Bacteria</taxon>
        <taxon>Bacillati</taxon>
        <taxon>Bacillota</taxon>
        <taxon>Bacilli</taxon>
        <taxon>Bacillales</taxon>
        <taxon>Bacillaceae</taxon>
        <taxon>Virgibacillus</taxon>
    </lineage>
</organism>